<accession>A0A0P7AZ66</accession>
<evidence type="ECO:0000313" key="1">
    <source>
        <dbReference type="EMBL" id="KPM30842.1"/>
    </source>
</evidence>
<dbReference type="AlphaFoldDB" id="A0A0P7AZ66"/>
<dbReference type="Proteomes" id="UP000050280">
    <property type="component" value="Unassembled WGS sequence"/>
</dbReference>
<keyword evidence="2" id="KW-1185">Reference proteome</keyword>
<dbReference type="EMBL" id="LDJX01000006">
    <property type="protein sequence ID" value="KPM30842.1"/>
    <property type="molecule type" value="Genomic_DNA"/>
</dbReference>
<organism evidence="1 2">
    <name type="scientific">Croceitalea dokdonensis DOKDO 023</name>
    <dbReference type="NCBI Taxonomy" id="1300341"/>
    <lineage>
        <taxon>Bacteria</taxon>
        <taxon>Pseudomonadati</taxon>
        <taxon>Bacteroidota</taxon>
        <taxon>Flavobacteriia</taxon>
        <taxon>Flavobacteriales</taxon>
        <taxon>Flavobacteriaceae</taxon>
        <taxon>Croceitalea</taxon>
    </lineage>
</organism>
<reference evidence="1 2" key="1">
    <citation type="submission" date="2015-09" db="EMBL/GenBank/DDBJ databases">
        <title>Genome sequence of the marine flavobacterium Croceitalea dokdonensis DOKDO 023 that contains proton- and sodium-pumping rhodopsins.</title>
        <authorList>
            <person name="Kwon S.-K."/>
            <person name="Lee H.K."/>
            <person name="Kwak M.-J."/>
            <person name="Kim J.F."/>
        </authorList>
    </citation>
    <scope>NUCLEOTIDE SEQUENCE [LARGE SCALE GENOMIC DNA]</scope>
    <source>
        <strain evidence="1 2">DOKDO 023</strain>
    </source>
</reference>
<comment type="caution">
    <text evidence="1">The sequence shown here is derived from an EMBL/GenBank/DDBJ whole genome shotgun (WGS) entry which is preliminary data.</text>
</comment>
<proteinExistence type="predicted"/>
<dbReference type="OrthoDB" id="1154683at2"/>
<dbReference type="RefSeq" id="WP_054559845.1">
    <property type="nucleotide sequence ID" value="NZ_LDJX01000006.1"/>
</dbReference>
<evidence type="ECO:0000313" key="2">
    <source>
        <dbReference type="Proteomes" id="UP000050280"/>
    </source>
</evidence>
<sequence length="422" mass="48398">MVGFTETAQAQVYVEKQTRHRFAQLAMGFDYATSIGGRSRFLNASGTLESFDLQRSATPRFLLGGTHFWGHADVYIAFPLGNPSYTTNDQKLFHLSGVETVFKYYPWRIEHNKLRPFVGFSFSPFYFEQENTAVSFGDGPDLNHTSFPLQTGFTFNSKNHLFELGLGWNYSNSQDYFVSRDVETSIETPPLQLSLSYRYFFDTSIGAERSWESGKTKKMTETLEKNGGLNAFFVGAGLSSAFWLGDSSYNNNNRQYLTQYSTSILPDFTVGYHQHHWDLNIALNYRNMSSSTDAFGAAQFIDRQSFGFEITKNLFDYNGFVPFIGPIISRENLGFTEFFEGQNSFDINQDKTALGLTFGWDIRPNRLTSWILRTNLRWYPSLNLEVAPSNSISFSNLEFNFIQLIVYPGRMFKTTSKRYQEL</sequence>
<name>A0A0P7AZ66_9FLAO</name>
<dbReference type="STRING" id="1300341.I595_2819"/>
<protein>
    <submittedName>
        <fullName evidence="1">Uncharacterized protein</fullName>
    </submittedName>
</protein>
<gene>
    <name evidence="1" type="ORF">I595_2819</name>
</gene>